<dbReference type="Pfam" id="PF09900">
    <property type="entry name" value="DUF2127"/>
    <property type="match status" value="1"/>
</dbReference>
<evidence type="ECO:0000313" key="2">
    <source>
        <dbReference type="EMBL" id="RAR85148.1"/>
    </source>
</evidence>
<dbReference type="InterPro" id="IPR021125">
    <property type="entry name" value="DUF2127"/>
</dbReference>
<organism evidence="2 3">
    <name type="scientific">Paracidovorax anthurii</name>
    <dbReference type="NCBI Taxonomy" id="78229"/>
    <lineage>
        <taxon>Bacteria</taxon>
        <taxon>Pseudomonadati</taxon>
        <taxon>Pseudomonadota</taxon>
        <taxon>Betaproteobacteria</taxon>
        <taxon>Burkholderiales</taxon>
        <taxon>Comamonadaceae</taxon>
        <taxon>Paracidovorax</taxon>
    </lineage>
</organism>
<keyword evidence="1" id="KW-0812">Transmembrane</keyword>
<keyword evidence="1" id="KW-0472">Membrane</keyword>
<dbReference type="OrthoDB" id="121772at2"/>
<reference evidence="2 3" key="1">
    <citation type="submission" date="2018-06" db="EMBL/GenBank/DDBJ databases">
        <title>Genomic Encyclopedia of Archaeal and Bacterial Type Strains, Phase II (KMG-II): from individual species to whole genera.</title>
        <authorList>
            <person name="Goeker M."/>
        </authorList>
    </citation>
    <scope>NUCLEOTIDE SEQUENCE [LARGE SCALE GENOMIC DNA]</scope>
    <source>
        <strain evidence="2 3">CFPB 3232</strain>
    </source>
</reference>
<feature type="transmembrane region" description="Helical" evidence="1">
    <location>
        <begin position="132"/>
        <end position="151"/>
    </location>
</feature>
<dbReference type="AlphaFoldDB" id="A0A328ZG15"/>
<evidence type="ECO:0000256" key="1">
    <source>
        <dbReference type="SAM" id="Phobius"/>
    </source>
</evidence>
<comment type="caution">
    <text evidence="2">The sequence shown here is derived from an EMBL/GenBank/DDBJ whole genome shotgun (WGS) entry which is preliminary data.</text>
</comment>
<proteinExistence type="predicted"/>
<evidence type="ECO:0000313" key="3">
    <source>
        <dbReference type="Proteomes" id="UP000248856"/>
    </source>
</evidence>
<sequence>MPTPPPRPSPPPARALRAIAGFEALKGALALAAGMGLLGLAHHDLHRVAVALIGHVGLDPGAHYPSLLLSRIDLWAQADLRPLLAAVSAYAAVRFLEAYGLWTARAWGEWLGALSGALYIPFELRHWLHHPTLAATAVIALNAVVVGYLGWRLWARREAAPPA</sequence>
<dbReference type="RefSeq" id="WP_111876312.1">
    <property type="nucleotide sequence ID" value="NZ_CBCSGC010000026.1"/>
</dbReference>
<name>A0A328ZG15_9BURK</name>
<accession>A0A328ZG15</accession>
<keyword evidence="3" id="KW-1185">Reference proteome</keyword>
<keyword evidence="1" id="KW-1133">Transmembrane helix</keyword>
<gene>
    <name evidence="2" type="ORF">AX018_100783</name>
</gene>
<protein>
    <submittedName>
        <fullName evidence="2">Uncharacterized membrane protein (DUF2068 family)</fullName>
    </submittedName>
</protein>
<dbReference type="EMBL" id="QLTA01000007">
    <property type="protein sequence ID" value="RAR85148.1"/>
    <property type="molecule type" value="Genomic_DNA"/>
</dbReference>
<dbReference type="Proteomes" id="UP000248856">
    <property type="component" value="Unassembled WGS sequence"/>
</dbReference>